<evidence type="ECO:0008006" key="8">
    <source>
        <dbReference type="Google" id="ProtNLM"/>
    </source>
</evidence>
<evidence type="ECO:0000256" key="1">
    <source>
        <dbReference type="ARBA" id="ARBA00004141"/>
    </source>
</evidence>
<evidence type="ECO:0000313" key="7">
    <source>
        <dbReference type="Proteomes" id="UP000245119"/>
    </source>
</evidence>
<feature type="transmembrane region" description="Helical" evidence="5">
    <location>
        <begin position="78"/>
        <end position="99"/>
    </location>
</feature>
<evidence type="ECO:0000313" key="6">
    <source>
        <dbReference type="EMBL" id="PVD35414.1"/>
    </source>
</evidence>
<accession>A0A2T7PPQ8</accession>
<organism evidence="6 7">
    <name type="scientific">Pomacea canaliculata</name>
    <name type="common">Golden apple snail</name>
    <dbReference type="NCBI Taxonomy" id="400727"/>
    <lineage>
        <taxon>Eukaryota</taxon>
        <taxon>Metazoa</taxon>
        <taxon>Spiralia</taxon>
        <taxon>Lophotrochozoa</taxon>
        <taxon>Mollusca</taxon>
        <taxon>Gastropoda</taxon>
        <taxon>Caenogastropoda</taxon>
        <taxon>Architaenioglossa</taxon>
        <taxon>Ampullarioidea</taxon>
        <taxon>Ampullariidae</taxon>
        <taxon>Pomacea</taxon>
    </lineage>
</organism>
<dbReference type="InterPro" id="IPR005828">
    <property type="entry name" value="MFS_sugar_transport-like"/>
</dbReference>
<dbReference type="EMBL" id="PZQS01000002">
    <property type="protein sequence ID" value="PVD35414.1"/>
    <property type="molecule type" value="Genomic_DNA"/>
</dbReference>
<proteinExistence type="predicted"/>
<evidence type="ECO:0000256" key="2">
    <source>
        <dbReference type="ARBA" id="ARBA00022692"/>
    </source>
</evidence>
<feature type="transmembrane region" description="Helical" evidence="5">
    <location>
        <begin position="105"/>
        <end position="131"/>
    </location>
</feature>
<dbReference type="Pfam" id="PF00083">
    <property type="entry name" value="Sugar_tr"/>
    <property type="match status" value="1"/>
</dbReference>
<comment type="subcellular location">
    <subcellularLocation>
        <location evidence="1">Membrane</location>
        <topology evidence="1">Multi-pass membrane protein</topology>
    </subcellularLocation>
</comment>
<keyword evidence="2 5" id="KW-0812">Transmembrane</keyword>
<dbReference type="SUPFAM" id="SSF103473">
    <property type="entry name" value="MFS general substrate transporter"/>
    <property type="match status" value="1"/>
</dbReference>
<keyword evidence="4 5" id="KW-0472">Membrane</keyword>
<sequence>MQKFLSSPAGQIGDTFGRKKSLYLMTFLHSVFSLLAAFSSSWTMFAACRMLIGFSIGGIIATGYGYPAEFLSSKWRALIAAVPVWGVGVVTFSLIVWTLRDWRHLHITTAACSAATLPGWLVFCSMTYYGISFGIKNLSGDFYLNLLLMAVLEMPPNLVMVSLLNWLGRRWTSAGSFLLAAAAVLIVIPVSITVSAPEAGVAVSTLSMVAKTSIIFGWSAVTVHHIELFPTVVRNIGMGYLNTVARIGGILAPYILFQGNGSGFGFYVIIAVAMVLNAAACLLLRETGDESLQEYIEETNAMEVRPGDVGIVETNSNVKVLTGPEVGENQD</sequence>
<dbReference type="InterPro" id="IPR036259">
    <property type="entry name" value="MFS_trans_sf"/>
</dbReference>
<dbReference type="PROSITE" id="PS00217">
    <property type="entry name" value="SUGAR_TRANSPORT_2"/>
    <property type="match status" value="1"/>
</dbReference>
<dbReference type="InterPro" id="IPR005829">
    <property type="entry name" value="Sugar_transporter_CS"/>
</dbReference>
<feature type="transmembrane region" description="Helical" evidence="5">
    <location>
        <begin position="21"/>
        <end position="38"/>
    </location>
</feature>
<dbReference type="OrthoDB" id="6142477at2759"/>
<feature type="transmembrane region" description="Helical" evidence="5">
    <location>
        <begin position="174"/>
        <end position="196"/>
    </location>
</feature>
<evidence type="ECO:0000256" key="3">
    <source>
        <dbReference type="ARBA" id="ARBA00022989"/>
    </source>
</evidence>
<dbReference type="GO" id="GO:0016020">
    <property type="term" value="C:membrane"/>
    <property type="evidence" value="ECO:0007669"/>
    <property type="project" value="UniProtKB-SubCell"/>
</dbReference>
<dbReference type="Gene3D" id="1.20.1250.20">
    <property type="entry name" value="MFS general substrate transporter like domains"/>
    <property type="match status" value="2"/>
</dbReference>
<protein>
    <recommendedName>
        <fullName evidence="8">Major facilitator superfamily (MFS) profile domain-containing protein</fullName>
    </recommendedName>
</protein>
<comment type="caution">
    <text evidence="6">The sequence shown here is derived from an EMBL/GenBank/DDBJ whole genome shotgun (WGS) entry which is preliminary data.</text>
</comment>
<evidence type="ECO:0000256" key="5">
    <source>
        <dbReference type="SAM" id="Phobius"/>
    </source>
</evidence>
<dbReference type="AlphaFoldDB" id="A0A2T7PPQ8"/>
<gene>
    <name evidence="6" type="ORF">C0Q70_02376</name>
</gene>
<evidence type="ECO:0000256" key="4">
    <source>
        <dbReference type="ARBA" id="ARBA00023136"/>
    </source>
</evidence>
<feature type="transmembrane region" description="Helical" evidence="5">
    <location>
        <begin position="208"/>
        <end position="226"/>
    </location>
</feature>
<feature type="transmembrane region" description="Helical" evidence="5">
    <location>
        <begin position="238"/>
        <end position="257"/>
    </location>
</feature>
<dbReference type="Proteomes" id="UP000245119">
    <property type="component" value="Linkage Group LG2"/>
</dbReference>
<dbReference type="PANTHER" id="PTHR24064">
    <property type="entry name" value="SOLUTE CARRIER FAMILY 22 MEMBER"/>
    <property type="match status" value="1"/>
</dbReference>
<feature type="transmembrane region" description="Helical" evidence="5">
    <location>
        <begin position="143"/>
        <end position="168"/>
    </location>
</feature>
<feature type="transmembrane region" description="Helical" evidence="5">
    <location>
        <begin position="44"/>
        <end position="66"/>
    </location>
</feature>
<keyword evidence="7" id="KW-1185">Reference proteome</keyword>
<name>A0A2T7PPQ8_POMCA</name>
<reference evidence="6 7" key="1">
    <citation type="submission" date="2018-04" db="EMBL/GenBank/DDBJ databases">
        <title>The genome of golden apple snail Pomacea canaliculata provides insight into stress tolerance and invasive adaptation.</title>
        <authorList>
            <person name="Liu C."/>
            <person name="Liu B."/>
            <person name="Ren Y."/>
            <person name="Zhang Y."/>
            <person name="Wang H."/>
            <person name="Li S."/>
            <person name="Jiang F."/>
            <person name="Yin L."/>
            <person name="Zhang G."/>
            <person name="Qian W."/>
            <person name="Fan W."/>
        </authorList>
    </citation>
    <scope>NUCLEOTIDE SEQUENCE [LARGE SCALE GENOMIC DNA]</scope>
    <source>
        <strain evidence="6">SZHN2017</strain>
        <tissue evidence="6">Muscle</tissue>
    </source>
</reference>
<dbReference type="GO" id="GO:0022857">
    <property type="term" value="F:transmembrane transporter activity"/>
    <property type="evidence" value="ECO:0007669"/>
    <property type="project" value="InterPro"/>
</dbReference>
<keyword evidence="3 5" id="KW-1133">Transmembrane helix</keyword>
<feature type="transmembrane region" description="Helical" evidence="5">
    <location>
        <begin position="264"/>
        <end position="285"/>
    </location>
</feature>